<evidence type="ECO:0000256" key="1">
    <source>
        <dbReference type="ARBA" id="ARBA00006643"/>
    </source>
</evidence>
<feature type="repeat" description="PPR" evidence="3">
    <location>
        <begin position="256"/>
        <end position="290"/>
    </location>
</feature>
<dbReference type="FunFam" id="1.25.40.10:FF:000842">
    <property type="entry name" value="Pentatricopeptide repeat-containing protein mitochondrial"/>
    <property type="match status" value="1"/>
</dbReference>
<dbReference type="AlphaFoldDB" id="A0AAD8HRR4"/>
<dbReference type="GO" id="GO:0048731">
    <property type="term" value="P:system development"/>
    <property type="evidence" value="ECO:0007669"/>
    <property type="project" value="UniProtKB-ARBA"/>
</dbReference>
<feature type="repeat" description="PPR" evidence="3">
    <location>
        <begin position="357"/>
        <end position="391"/>
    </location>
</feature>
<proteinExistence type="inferred from homology"/>
<evidence type="ECO:0000313" key="5">
    <source>
        <dbReference type="Proteomes" id="UP001237642"/>
    </source>
</evidence>
<dbReference type="InterPro" id="IPR002885">
    <property type="entry name" value="PPR_rpt"/>
</dbReference>
<evidence type="ECO:0000256" key="2">
    <source>
        <dbReference type="ARBA" id="ARBA00022737"/>
    </source>
</evidence>
<dbReference type="NCBIfam" id="TIGR00756">
    <property type="entry name" value="PPR"/>
    <property type="match status" value="10"/>
</dbReference>
<dbReference type="PROSITE" id="PS51375">
    <property type="entry name" value="PPR"/>
    <property type="match status" value="6"/>
</dbReference>
<protein>
    <submittedName>
        <fullName evidence="4">Pentatricopeptide repeat-containing protein</fullName>
    </submittedName>
</protein>
<dbReference type="Pfam" id="PF13041">
    <property type="entry name" value="PPR_2"/>
    <property type="match status" value="3"/>
</dbReference>
<dbReference type="PANTHER" id="PTHR47925">
    <property type="entry name" value="OS01G0913400 PROTEIN-RELATED"/>
    <property type="match status" value="1"/>
</dbReference>
<dbReference type="FunFam" id="1.25.40.10:FF:000767">
    <property type="entry name" value="Pentatricopeptide repeat-containing protein mitochondrial"/>
    <property type="match status" value="1"/>
</dbReference>
<accession>A0AAD8HRR4</accession>
<dbReference type="Pfam" id="PF12854">
    <property type="entry name" value="PPR_1"/>
    <property type="match status" value="1"/>
</dbReference>
<feature type="repeat" description="PPR" evidence="3">
    <location>
        <begin position="132"/>
        <end position="166"/>
    </location>
</feature>
<reference evidence="4" key="1">
    <citation type="submission" date="2023-02" db="EMBL/GenBank/DDBJ databases">
        <title>Genome of toxic invasive species Heracleum sosnowskyi carries increased number of genes despite the absence of recent whole-genome duplications.</title>
        <authorList>
            <person name="Schelkunov M."/>
            <person name="Shtratnikova V."/>
            <person name="Makarenko M."/>
            <person name="Klepikova A."/>
            <person name="Omelchenko D."/>
            <person name="Novikova G."/>
            <person name="Obukhova E."/>
            <person name="Bogdanov V."/>
            <person name="Penin A."/>
            <person name="Logacheva M."/>
        </authorList>
    </citation>
    <scope>NUCLEOTIDE SEQUENCE</scope>
    <source>
        <strain evidence="4">Hsosn_3</strain>
        <tissue evidence="4">Leaf</tissue>
    </source>
</reference>
<dbReference type="InterPro" id="IPR046848">
    <property type="entry name" value="E_motif"/>
</dbReference>
<dbReference type="Proteomes" id="UP001237642">
    <property type="component" value="Unassembled WGS sequence"/>
</dbReference>
<dbReference type="Gene3D" id="1.25.40.10">
    <property type="entry name" value="Tetratricopeptide repeat domain"/>
    <property type="match status" value="5"/>
</dbReference>
<keyword evidence="2" id="KW-0677">Repeat</keyword>
<dbReference type="FunFam" id="1.25.40.10:FF:000125">
    <property type="entry name" value="Pentatricopeptide repeat-containing protein"/>
    <property type="match status" value="1"/>
</dbReference>
<dbReference type="PANTHER" id="PTHR47925:SF91">
    <property type="entry name" value="PENTACOTRIPEPTIDE-REPEAT REGION OF PRORP DOMAIN-CONTAINING PROTEIN"/>
    <property type="match status" value="1"/>
</dbReference>
<comment type="caution">
    <text evidence="4">The sequence shown here is derived from an EMBL/GenBank/DDBJ whole genome shotgun (WGS) entry which is preliminary data.</text>
</comment>
<dbReference type="Pfam" id="PF01535">
    <property type="entry name" value="PPR"/>
    <property type="match status" value="5"/>
</dbReference>
<dbReference type="EMBL" id="JAUIZM010000008">
    <property type="protein sequence ID" value="KAK1370885.1"/>
    <property type="molecule type" value="Genomic_DNA"/>
</dbReference>
<sequence length="592" mass="66385">MLASFISHSKFQALLHLHSTNLHCPHQIHFKFLATATYNTVACNAKIISLSRAGNIEAARKLFDEMPNKDVVSWNSIITAYWQNGFLQESKTLFRSMPSTNVVSWNSIISGCIEHDNADDAYEYFTSMPERNTASYNSMISGFVRSGRIQEASRLFEIMPKRNVISYTAMIDGYMQFGDVERARLLFDSMPCRNVVSWTVMIRGYVESGRFEEASELFRKMPEKSVVATTAMITGFCKEGRMEEARVLFDKLRNRDCVSFNALISGYAQNGRSEEALKVHIQMLQTGLQPDHATFISVLTACSNLASLSEGTQTHTLVLKHGFNSHVSICNALVTMYSKCGCIFDSVSAFGHVRSPNIVSWNTIIAAFAQHGLYEQALAYFKQMQLNGFDPDGITFLSMLSACGHAGLINESMNWFDLMERNYKVTPTSEHYACLVHTLGRAGQLEKAHSLIQRMPSKADSGVWGALLAGCRANLNVELGQIAADKIMELEPNNSGAYVMLSNIYAARGMWREVTSVRGLMKQHGVKKQPAYSWMDVGNEVHSFVGGDISHPDIEDIHTQLKQINWRMKDMNGMHLFLPQSCIDETELFSCM</sequence>
<gene>
    <name evidence="4" type="ORF">POM88_036977</name>
</gene>
<dbReference type="FunFam" id="1.25.40.10:FF:000333">
    <property type="entry name" value="Pentatricopeptide repeat-containing protein"/>
    <property type="match status" value="1"/>
</dbReference>
<reference evidence="4" key="2">
    <citation type="submission" date="2023-05" db="EMBL/GenBank/DDBJ databases">
        <authorList>
            <person name="Schelkunov M.I."/>
        </authorList>
    </citation>
    <scope>NUCLEOTIDE SEQUENCE</scope>
    <source>
        <strain evidence="4">Hsosn_3</strain>
        <tissue evidence="4">Leaf</tissue>
    </source>
</reference>
<keyword evidence="5" id="KW-1185">Reference proteome</keyword>
<dbReference type="Pfam" id="PF20431">
    <property type="entry name" value="E_motif"/>
    <property type="match status" value="1"/>
</dbReference>
<name>A0AAD8HRR4_9APIA</name>
<dbReference type="InterPro" id="IPR011990">
    <property type="entry name" value="TPR-like_helical_dom_sf"/>
</dbReference>
<evidence type="ECO:0000256" key="3">
    <source>
        <dbReference type="PROSITE-ProRule" id="PRU00708"/>
    </source>
</evidence>
<feature type="repeat" description="PPR" evidence="3">
    <location>
        <begin position="194"/>
        <end position="228"/>
    </location>
</feature>
<feature type="repeat" description="PPR" evidence="3">
    <location>
        <begin position="70"/>
        <end position="104"/>
    </location>
</feature>
<comment type="similarity">
    <text evidence="1">Belongs to the PPR family. PCMP-H subfamily.</text>
</comment>
<feature type="repeat" description="PPR" evidence="3">
    <location>
        <begin position="39"/>
        <end position="69"/>
    </location>
</feature>
<organism evidence="4 5">
    <name type="scientific">Heracleum sosnowskyi</name>
    <dbReference type="NCBI Taxonomy" id="360622"/>
    <lineage>
        <taxon>Eukaryota</taxon>
        <taxon>Viridiplantae</taxon>
        <taxon>Streptophyta</taxon>
        <taxon>Embryophyta</taxon>
        <taxon>Tracheophyta</taxon>
        <taxon>Spermatophyta</taxon>
        <taxon>Magnoliopsida</taxon>
        <taxon>eudicotyledons</taxon>
        <taxon>Gunneridae</taxon>
        <taxon>Pentapetalae</taxon>
        <taxon>asterids</taxon>
        <taxon>campanulids</taxon>
        <taxon>Apiales</taxon>
        <taxon>Apiaceae</taxon>
        <taxon>Apioideae</taxon>
        <taxon>apioid superclade</taxon>
        <taxon>Tordylieae</taxon>
        <taxon>Tordyliinae</taxon>
        <taxon>Heracleum</taxon>
    </lineage>
</organism>
<evidence type="ECO:0000313" key="4">
    <source>
        <dbReference type="EMBL" id="KAK1370885.1"/>
    </source>
</evidence>
<dbReference type="SUPFAM" id="SSF48452">
    <property type="entry name" value="TPR-like"/>
    <property type="match status" value="1"/>
</dbReference>